<evidence type="ECO:0000256" key="1">
    <source>
        <dbReference type="SAM" id="MobiDB-lite"/>
    </source>
</evidence>
<evidence type="ECO:0000313" key="3">
    <source>
        <dbReference type="Proteomes" id="UP000654075"/>
    </source>
</evidence>
<sequence>LSPEESEPPPWEARISSELPQGSAERLPVCDDEDGARSVEDRITLASARSTADTEACGDELKLSFSNDIVASSEHALGEPWHLPPEKAQPKPLDLLPTETPSAAGSLPLGFLGTPVLPTLGSAEHCSGRCKPCAFVYKGGCASGLECKFCHLCQLGEKKRRKKERKEQRRVFDPCPSL</sequence>
<keyword evidence="3" id="KW-1185">Reference proteome</keyword>
<feature type="region of interest" description="Disordered" evidence="1">
    <location>
        <begin position="1"/>
        <end position="36"/>
    </location>
</feature>
<accession>A0A813HZ65</accession>
<feature type="region of interest" description="Disordered" evidence="1">
    <location>
        <begin position="77"/>
        <end position="100"/>
    </location>
</feature>
<dbReference type="AlphaFoldDB" id="A0A813HZ65"/>
<evidence type="ECO:0000313" key="2">
    <source>
        <dbReference type="EMBL" id="CAE8642778.1"/>
    </source>
</evidence>
<protein>
    <recommendedName>
        <fullName evidence="4">C3H1-type domain-containing protein</fullName>
    </recommendedName>
</protein>
<evidence type="ECO:0008006" key="4">
    <source>
        <dbReference type="Google" id="ProtNLM"/>
    </source>
</evidence>
<dbReference type="EMBL" id="CAJNNV010033204">
    <property type="protein sequence ID" value="CAE8642778.1"/>
    <property type="molecule type" value="Genomic_DNA"/>
</dbReference>
<gene>
    <name evidence="2" type="ORF">PGLA1383_LOCUS57182</name>
</gene>
<proteinExistence type="predicted"/>
<dbReference type="Proteomes" id="UP000654075">
    <property type="component" value="Unassembled WGS sequence"/>
</dbReference>
<feature type="non-terminal residue" evidence="2">
    <location>
        <position position="1"/>
    </location>
</feature>
<reference evidence="2" key="1">
    <citation type="submission" date="2021-02" db="EMBL/GenBank/DDBJ databases">
        <authorList>
            <person name="Dougan E. K."/>
            <person name="Rhodes N."/>
            <person name="Thang M."/>
            <person name="Chan C."/>
        </authorList>
    </citation>
    <scope>NUCLEOTIDE SEQUENCE</scope>
</reference>
<dbReference type="OrthoDB" id="10657161at2759"/>
<organism evidence="2 3">
    <name type="scientific">Polarella glacialis</name>
    <name type="common">Dinoflagellate</name>
    <dbReference type="NCBI Taxonomy" id="89957"/>
    <lineage>
        <taxon>Eukaryota</taxon>
        <taxon>Sar</taxon>
        <taxon>Alveolata</taxon>
        <taxon>Dinophyceae</taxon>
        <taxon>Suessiales</taxon>
        <taxon>Suessiaceae</taxon>
        <taxon>Polarella</taxon>
    </lineage>
</organism>
<name>A0A813HZ65_POLGL</name>
<comment type="caution">
    <text evidence="2">The sequence shown here is derived from an EMBL/GenBank/DDBJ whole genome shotgun (WGS) entry which is preliminary data.</text>
</comment>